<protein>
    <submittedName>
        <fullName evidence="1">Abi family protein</fullName>
    </submittedName>
</protein>
<keyword evidence="2" id="KW-1185">Reference proteome</keyword>
<evidence type="ECO:0000313" key="2">
    <source>
        <dbReference type="Proteomes" id="UP000307841"/>
    </source>
</evidence>
<reference evidence="1 2" key="1">
    <citation type="submission" date="2019-04" db="EMBL/GenBank/DDBJ databases">
        <title>Whole genome sequencing of Brevibacillus sp. TGS2-1.</title>
        <authorList>
            <person name="Choi A."/>
        </authorList>
    </citation>
    <scope>NUCLEOTIDE SEQUENCE [LARGE SCALE GENOMIC DNA]</scope>
    <source>
        <strain evidence="1 2">TGS2-1</strain>
    </source>
</reference>
<dbReference type="InterPro" id="IPR011664">
    <property type="entry name" value="Abi_system_AbiD/AbiF-like"/>
</dbReference>
<dbReference type="PIRSF" id="PIRSF034934">
    <property type="entry name" value="AbiF_AbiD"/>
    <property type="match status" value="1"/>
</dbReference>
<dbReference type="InterPro" id="IPR017034">
    <property type="entry name" value="Abi_system_AbiD/AbiF"/>
</dbReference>
<name>A0A4U2YAX2_9BACL</name>
<dbReference type="RefSeq" id="WP_137030904.1">
    <property type="nucleotide sequence ID" value="NZ_SZNK01000001.1"/>
</dbReference>
<proteinExistence type="predicted"/>
<dbReference type="OrthoDB" id="5363652at2"/>
<accession>A0A4U2YAX2</accession>
<evidence type="ECO:0000313" key="1">
    <source>
        <dbReference type="EMBL" id="TKI57464.1"/>
    </source>
</evidence>
<organism evidence="1 2">
    <name type="scientific">Brevibacillus antibioticus</name>
    <dbReference type="NCBI Taxonomy" id="2570228"/>
    <lineage>
        <taxon>Bacteria</taxon>
        <taxon>Bacillati</taxon>
        <taxon>Bacillota</taxon>
        <taxon>Bacilli</taxon>
        <taxon>Bacillales</taxon>
        <taxon>Paenibacillaceae</taxon>
        <taxon>Brevibacillus</taxon>
    </lineage>
</organism>
<dbReference type="EMBL" id="SZNK01000001">
    <property type="protein sequence ID" value="TKI57464.1"/>
    <property type="molecule type" value="Genomic_DNA"/>
</dbReference>
<dbReference type="AlphaFoldDB" id="A0A4U2YAX2"/>
<dbReference type="Proteomes" id="UP000307841">
    <property type="component" value="Unassembled WGS sequence"/>
</dbReference>
<dbReference type="Pfam" id="PF07751">
    <property type="entry name" value="Abi_2"/>
    <property type="match status" value="1"/>
</dbReference>
<sequence length="290" mass="34982">MTNVTVELKPPTTFEEQLNILRTRGVVIPDEEYSISILKRINYYRFTAYALHFKENDTYFPNTTFNKIYRHYEFDAKLRQHLMKMVEHVEISFRTHIAYTLAHSYGAEGYKSESTFFNPNWCQDFNTELRKCIDKSKDPFVLHHLSKYSGRFPVWVAIEVLTFSWLSKLFKNLRNKDKKEVSRYYGVHFNEISNWLHALTIIRNKCAHYSRLFNDKLPMIVKFREDDKKYEIKNNLLYAMIFNLQHLILESSSWNVWVIELESIVDEYNDVDIKFLGFHEQWREQLRKQG</sequence>
<gene>
    <name evidence="1" type="ORF">E8L90_19495</name>
</gene>
<comment type="caution">
    <text evidence="1">The sequence shown here is derived from an EMBL/GenBank/DDBJ whole genome shotgun (WGS) entry which is preliminary data.</text>
</comment>